<evidence type="ECO:0000259" key="2">
    <source>
        <dbReference type="Pfam" id="PF26147"/>
    </source>
</evidence>
<feature type="region of interest" description="Disordered" evidence="1">
    <location>
        <begin position="377"/>
        <end position="397"/>
    </location>
</feature>
<feature type="region of interest" description="Disordered" evidence="1">
    <location>
        <begin position="645"/>
        <end position="674"/>
    </location>
</feature>
<evidence type="ECO:0000313" key="4">
    <source>
        <dbReference type="Proteomes" id="UP000703661"/>
    </source>
</evidence>
<protein>
    <recommendedName>
        <fullName evidence="2">YMC020W-like alpha/beta hydrolase domain-containing protein</fullName>
    </recommendedName>
</protein>
<keyword evidence="4" id="KW-1185">Reference proteome</keyword>
<feature type="compositionally biased region" description="Low complexity" evidence="1">
    <location>
        <begin position="44"/>
        <end position="54"/>
    </location>
</feature>
<proteinExistence type="predicted"/>
<dbReference type="EMBL" id="JAAAID010000046">
    <property type="protein sequence ID" value="KAG0023694.1"/>
    <property type="molecule type" value="Genomic_DNA"/>
</dbReference>
<gene>
    <name evidence="3" type="ORF">BGZ80_008465</name>
</gene>
<dbReference type="Proteomes" id="UP000703661">
    <property type="component" value="Unassembled WGS sequence"/>
</dbReference>
<name>A0A9P6N4Y3_9FUNG</name>
<evidence type="ECO:0000256" key="1">
    <source>
        <dbReference type="SAM" id="MobiDB-lite"/>
    </source>
</evidence>
<feature type="compositionally biased region" description="Low complexity" evidence="1">
    <location>
        <begin position="208"/>
        <end position="223"/>
    </location>
</feature>
<accession>A0A9P6N4Y3</accession>
<dbReference type="InterPro" id="IPR058934">
    <property type="entry name" value="YMC020W-like"/>
</dbReference>
<dbReference type="InterPro" id="IPR058933">
    <property type="entry name" value="YMC020W-like_ab_hydrolase"/>
</dbReference>
<feature type="compositionally biased region" description="Polar residues" evidence="1">
    <location>
        <begin position="228"/>
        <end position="238"/>
    </location>
</feature>
<feature type="compositionally biased region" description="Low complexity" evidence="1">
    <location>
        <begin position="89"/>
        <end position="106"/>
    </location>
</feature>
<feature type="region of interest" description="Disordered" evidence="1">
    <location>
        <begin position="21"/>
        <end position="111"/>
    </location>
</feature>
<feature type="region of interest" description="Disordered" evidence="1">
    <location>
        <begin position="208"/>
        <end position="238"/>
    </location>
</feature>
<feature type="compositionally biased region" description="Basic and acidic residues" evidence="1">
    <location>
        <begin position="55"/>
        <end position="68"/>
    </location>
</feature>
<feature type="region of interest" description="Disordered" evidence="1">
    <location>
        <begin position="686"/>
        <end position="746"/>
    </location>
</feature>
<dbReference type="PANTHER" id="PTHR47349:SF1">
    <property type="entry name" value="AER328WP"/>
    <property type="match status" value="1"/>
</dbReference>
<feature type="compositionally biased region" description="Polar residues" evidence="1">
    <location>
        <begin position="703"/>
        <end position="718"/>
    </location>
</feature>
<comment type="caution">
    <text evidence="3">The sequence shown here is derived from an EMBL/GenBank/DDBJ whole genome shotgun (WGS) entry which is preliminary data.</text>
</comment>
<dbReference type="Pfam" id="PF26147">
    <property type="entry name" value="AB_HYDROLASE_YMC0-YMC35"/>
    <property type="match status" value="1"/>
</dbReference>
<sequence length="1238" mass="136276">MAEMLPESVMAGASIGGLGAYPQGHTQFQTPTPRPRYGTARRASSSSYLPSSHSADNDIKVQQHDRRTSAPWASYSHSQSIPYENRHLSQAQAGASGTQSQQYGSTKHSVMRHHATTDDIQPYPTQSALMRSNSTPAALRSPLKSLNRNRHSALPSRRSHIVPTRQSLNLYASTDKVIQDLSLPQKLYRHSALPQRHINNMSHLQFQLHLQQSQQHSQRSQSLPRFQADQSHPSPSLTNLLQWQGYGAPQQRQQETDVNFDLGVDGSHDVDMGIKALPLGHNGSLRPDSSSDIPSAEILSPISASSPPHATVTDFQSFSSHMGAPLDLGLAKEMSSNSSISGMTQQELLARQHLHQQPPSEEQTPKLQFAPGYAWKQEPGSDRIAQGHTRHQSASQVYPQPPLQFQSSAQQRANFTRSLQDLTRYTTVLVDQQHRVADQACFLAQEGSMSHASNLDQSATQDNFGASLAVDLNDNLRLLDDMDAMPEFNEYNEISQAPLFPTNHGSKEGMLQNSGLSSHPDQAIMGSTPVAALNHNSQRSIFSSLSNSHNPLILNGANINGVLGQGTEIHHFHGGPYVDTLSFLDLSGSFMTSTPVGAPMPTAATSSSLPNTSFLDQQGDRLYNGFVPLQQQSLAPTLHDPWRSILPTYGPNPDQDNIVPDPDPSSHQVTDYQEGERRDIHGNIVQLDSSKPPASPQPGPEVPNSSSATISNSRQLNDIANPAPIDQPRENSPSIAPAPTIIQDRPAPVPTTTVAKVEEAAGKAVTSISKAVMKKKNVVLPDYYEQFPDTRPSLLLTVPVGSGEMTMLGQGPAVALETSFLGRVSLYMRSAVNSVRSIFSLPKIADSTESGSGSRDTARRGTYGIKKVAIIGIHGWFPRKALRTVIGEPTGTSGKFCEEMDLALKHYLETHGKHLDQEDVTLIPLEGEGKVMDRVEMLHDILVRNQRWRHAVHEADLVLVATHSQGTPTTILLLARWIEEGLLRVREDDPRSQRIGVLAMAGISHGPFPFLKGNLILRWFEADAAKELFEFMDSESYIARKYREALKIVLSSGVRLTCVASLEDQVVPLYSAVMTSIHHPSIVRAVYIDAASYQNDFLINLIAFSLRLRNAGVDDHGVLVHLSEVIAGSLYGEGHSTIYEERDVYLLAIRSLLEPPASLTSNLTRSVPIVNPFKAKQRLNPFYLPWGMRGIADEIMTRGDQILIKELERLKKLYIEWNPVTKGMKEIKFRLEPVRSKL</sequence>
<organism evidence="3 4">
    <name type="scientific">Entomortierella chlamydospora</name>
    <dbReference type="NCBI Taxonomy" id="101097"/>
    <lineage>
        <taxon>Eukaryota</taxon>
        <taxon>Fungi</taxon>
        <taxon>Fungi incertae sedis</taxon>
        <taxon>Mucoromycota</taxon>
        <taxon>Mortierellomycotina</taxon>
        <taxon>Mortierellomycetes</taxon>
        <taxon>Mortierellales</taxon>
        <taxon>Mortierellaceae</taxon>
        <taxon>Entomortierella</taxon>
    </lineage>
</organism>
<feature type="domain" description="YMC020W-like alpha/beta hydrolase" evidence="2">
    <location>
        <begin position="861"/>
        <end position="1194"/>
    </location>
</feature>
<dbReference type="PANTHER" id="PTHR47349">
    <property type="entry name" value="CHROMOSOME 8, WHOLE GENOME SHOTGUN SEQUENCE"/>
    <property type="match status" value="1"/>
</dbReference>
<dbReference type="AlphaFoldDB" id="A0A9P6N4Y3"/>
<evidence type="ECO:0000313" key="3">
    <source>
        <dbReference type="EMBL" id="KAG0023694.1"/>
    </source>
</evidence>
<reference evidence="3" key="1">
    <citation type="journal article" date="2020" name="Fungal Divers.">
        <title>Resolving the Mortierellaceae phylogeny through synthesis of multi-gene phylogenetics and phylogenomics.</title>
        <authorList>
            <person name="Vandepol N."/>
            <person name="Liber J."/>
            <person name="Desiro A."/>
            <person name="Na H."/>
            <person name="Kennedy M."/>
            <person name="Barry K."/>
            <person name="Grigoriev I.V."/>
            <person name="Miller A.N."/>
            <person name="O'Donnell K."/>
            <person name="Stajich J.E."/>
            <person name="Bonito G."/>
        </authorList>
    </citation>
    <scope>NUCLEOTIDE SEQUENCE</scope>
    <source>
        <strain evidence="3">NRRL 2769</strain>
    </source>
</reference>